<keyword evidence="2" id="KW-1185">Reference proteome</keyword>
<dbReference type="Gene3D" id="3.40.50.150">
    <property type="entry name" value="Vaccinia Virus protein VP39"/>
    <property type="match status" value="1"/>
</dbReference>
<name>A0A2S5A2U6_9FLAO</name>
<dbReference type="Proteomes" id="UP000237310">
    <property type="component" value="Unassembled WGS sequence"/>
</dbReference>
<protein>
    <submittedName>
        <fullName evidence="1">Uncharacterized protein</fullName>
    </submittedName>
</protein>
<organism evidence="1 2">
    <name type="scientific">Flavobacterium alvei</name>
    <dbReference type="NCBI Taxonomy" id="2080416"/>
    <lineage>
        <taxon>Bacteria</taxon>
        <taxon>Pseudomonadati</taxon>
        <taxon>Bacteroidota</taxon>
        <taxon>Flavobacteriia</taxon>
        <taxon>Flavobacteriales</taxon>
        <taxon>Flavobacteriaceae</taxon>
        <taxon>Flavobacterium</taxon>
    </lineage>
</organism>
<dbReference type="AlphaFoldDB" id="A0A2S5A2U6"/>
<dbReference type="OrthoDB" id="399884at2"/>
<evidence type="ECO:0000313" key="1">
    <source>
        <dbReference type="EMBL" id="POY36886.1"/>
    </source>
</evidence>
<accession>A0A2S5A2U6</accession>
<dbReference type="InterPro" id="IPR029063">
    <property type="entry name" value="SAM-dependent_MTases_sf"/>
</dbReference>
<evidence type="ECO:0000313" key="2">
    <source>
        <dbReference type="Proteomes" id="UP000237310"/>
    </source>
</evidence>
<dbReference type="RefSeq" id="WP_103807033.1">
    <property type="nucleotide sequence ID" value="NZ_PQVG01000010.1"/>
</dbReference>
<reference evidence="1 2" key="1">
    <citation type="submission" date="2018-01" db="EMBL/GenBank/DDBJ databases">
        <authorList>
            <person name="Gaut B.S."/>
            <person name="Morton B.R."/>
            <person name="Clegg M.T."/>
            <person name="Duvall M.R."/>
        </authorList>
    </citation>
    <scope>NUCLEOTIDE SEQUENCE [LARGE SCALE GENOMIC DNA]</scope>
    <source>
        <strain evidence="1 2">HR-AY</strain>
    </source>
</reference>
<proteinExistence type="predicted"/>
<sequence length="803" mass="95096">MKYKKIREEELKNKVGEDWFKSFDTTEILGNIDFTVFPKQDNLFGRTPLLWAEAKTGNFDIPSMFVQLILTIGKARTFDKTLPPAFLGAFDFKKIAFLDYVNVQDIFYLNDFNWNVTPSNHETKEFQLIKERVENILKTKTYIFDYENDEKELQTFIKNNVAKATTKSKIKIDKNNFIPIYLRWLEVIRPNIDVNWEQLNKANIFDSDFYLADLFVDDKDTQNIEDDSTIRDNLFVVYQNQGYKIAKENVGQIMDFTISIRNKNLYLQFWKLYKRPPIKEFQEYIIERKDLLVPQDIRERKGAFFTPRIWVELSQKYLTEYLGENWQDEYFIWDCAAGTGNLLTGLTNKYNIYASTLDQSDVNVMHERIDHGANLLHNHVFQFDFLNDDFTKLPQSLQDIINDKEKRKKLVIYINPPYAEADNRQGDGRKGVAESEIHRKYSNLMGYTKREMYIQFFTRIHCEIPDVVLANFSTLKNLQAPKFSEFRAYFQAKLEKLFLTPADTFDNVKGQFPIGFFIWNTSKKEKFNYFEADIYDKNTNFIGTKNIWSFDNSKLINDWIKPYRNTKSKSIATIIGVGSDFQNQRLVRFGEPFMKVPASNHNWQTSKDNLVETSIYYTVRRIIESNWLNDRDQFLFPKDAWQNDLEFQNDCIAHTLFSNNISSIFGTNHWIPFTEQEVNAQSRFESHFMTDFINGKIKIESENNLFGTAENQTLKKEFSEEATAVFDAGRELWKYYHKQPNVNVNASLYDIREYFQGRNEQGRMNSKSNDEKYMELIGELRNKLNFLADKIKPKIYEYEFLKE</sequence>
<dbReference type="SUPFAM" id="SSF53335">
    <property type="entry name" value="S-adenosyl-L-methionine-dependent methyltransferases"/>
    <property type="match status" value="1"/>
</dbReference>
<gene>
    <name evidence="1" type="ORF">C3L50_15165</name>
</gene>
<comment type="caution">
    <text evidence="1">The sequence shown here is derived from an EMBL/GenBank/DDBJ whole genome shotgun (WGS) entry which is preliminary data.</text>
</comment>
<dbReference type="EMBL" id="PQVG01000010">
    <property type="protein sequence ID" value="POY36886.1"/>
    <property type="molecule type" value="Genomic_DNA"/>
</dbReference>